<dbReference type="SFLD" id="SFLDG01140">
    <property type="entry name" value="C2.B:_Phosphomannomutase_and_P"/>
    <property type="match status" value="1"/>
</dbReference>
<dbReference type="GO" id="GO:0016791">
    <property type="term" value="F:phosphatase activity"/>
    <property type="evidence" value="ECO:0007669"/>
    <property type="project" value="TreeGrafter"/>
</dbReference>
<dbReference type="Pfam" id="PF08282">
    <property type="entry name" value="Hydrolase_3"/>
    <property type="match status" value="1"/>
</dbReference>
<accession>A0A174CEP3</accession>
<dbReference type="RefSeq" id="WP_055227119.1">
    <property type="nucleotide sequence ID" value="NZ_CYYV01000005.1"/>
</dbReference>
<dbReference type="EMBL" id="CYYV01000005">
    <property type="protein sequence ID" value="CUO10185.1"/>
    <property type="molecule type" value="Genomic_DNA"/>
</dbReference>
<dbReference type="InterPro" id="IPR006379">
    <property type="entry name" value="HAD-SF_hydro_IIB"/>
</dbReference>
<dbReference type="InterPro" id="IPR000150">
    <property type="entry name" value="Cof"/>
</dbReference>
<protein>
    <submittedName>
        <fullName evidence="1">Putative hydrolase M6_Spy0533</fullName>
        <ecNumber evidence="1">3.-.-.-</ecNumber>
    </submittedName>
</protein>
<dbReference type="AlphaFoldDB" id="A0A174CEP3"/>
<dbReference type="Gene3D" id="3.40.50.1000">
    <property type="entry name" value="HAD superfamily/HAD-like"/>
    <property type="match status" value="1"/>
</dbReference>
<organism evidence="1 2">
    <name type="scientific">Fusicatenibacter saccharivorans</name>
    <dbReference type="NCBI Taxonomy" id="1150298"/>
    <lineage>
        <taxon>Bacteria</taxon>
        <taxon>Bacillati</taxon>
        <taxon>Bacillota</taxon>
        <taxon>Clostridia</taxon>
        <taxon>Lachnospirales</taxon>
        <taxon>Lachnospiraceae</taxon>
        <taxon>Fusicatenibacter</taxon>
    </lineage>
</organism>
<dbReference type="PANTHER" id="PTHR10000">
    <property type="entry name" value="PHOSPHOSERINE PHOSPHATASE"/>
    <property type="match status" value="1"/>
</dbReference>
<dbReference type="EC" id="3.-.-.-" evidence="1"/>
<dbReference type="InterPro" id="IPR036412">
    <property type="entry name" value="HAD-like_sf"/>
</dbReference>
<dbReference type="InterPro" id="IPR023214">
    <property type="entry name" value="HAD_sf"/>
</dbReference>
<gene>
    <name evidence="1" type="ORF">ERS852406_01284</name>
</gene>
<dbReference type="Gene3D" id="3.30.1240.10">
    <property type="match status" value="1"/>
</dbReference>
<dbReference type="GO" id="GO:0005829">
    <property type="term" value="C:cytosol"/>
    <property type="evidence" value="ECO:0007669"/>
    <property type="project" value="TreeGrafter"/>
</dbReference>
<dbReference type="NCBIfam" id="TIGR00099">
    <property type="entry name" value="Cof-subfamily"/>
    <property type="match status" value="1"/>
</dbReference>
<evidence type="ECO:0000313" key="1">
    <source>
        <dbReference type="EMBL" id="CUO10185.1"/>
    </source>
</evidence>
<dbReference type="SFLD" id="SFLDS00003">
    <property type="entry name" value="Haloacid_Dehalogenase"/>
    <property type="match status" value="1"/>
</dbReference>
<dbReference type="PANTHER" id="PTHR10000:SF8">
    <property type="entry name" value="HAD SUPERFAMILY HYDROLASE-LIKE, TYPE 3"/>
    <property type="match status" value="1"/>
</dbReference>
<evidence type="ECO:0000313" key="2">
    <source>
        <dbReference type="Proteomes" id="UP000095706"/>
    </source>
</evidence>
<name>A0A174CEP3_9FIRM</name>
<dbReference type="NCBIfam" id="TIGR01484">
    <property type="entry name" value="HAD-SF-IIB"/>
    <property type="match status" value="1"/>
</dbReference>
<dbReference type="SUPFAM" id="SSF56784">
    <property type="entry name" value="HAD-like"/>
    <property type="match status" value="1"/>
</dbReference>
<dbReference type="Proteomes" id="UP000095706">
    <property type="component" value="Unassembled WGS sequence"/>
</dbReference>
<sequence length="273" mass="30319">MNQTVKIFFTDMDDTLLNSEKQVTKENMDAISEALAAGHKIVFNTGRPLSGFLPILKELGLDREGCYAIAFNGGLIYDCAAKKTLYRRTIPLEYARVIFEKTQEAGLYCHTYSDTSLLCRHAGEETRVYTQAIHIPVVEDPLLPEHLAEEPCKMIVIDLHDRAKMDAYRAAMEPWAKGKISMFYSSPHYLEHVPEHVSKGHAVKKLCELLQIPLANTVATGDQENDISMIEAAAVGAAMKNATDAVKASADYITENDCNHSGVAEILRKFILA</sequence>
<dbReference type="GO" id="GO:0000287">
    <property type="term" value="F:magnesium ion binding"/>
    <property type="evidence" value="ECO:0007669"/>
    <property type="project" value="TreeGrafter"/>
</dbReference>
<keyword evidence="1" id="KW-0378">Hydrolase</keyword>
<dbReference type="CDD" id="cd07516">
    <property type="entry name" value="HAD_Pase"/>
    <property type="match status" value="1"/>
</dbReference>
<reference evidence="1 2" key="1">
    <citation type="submission" date="2015-09" db="EMBL/GenBank/DDBJ databases">
        <authorList>
            <consortium name="Pathogen Informatics"/>
        </authorList>
    </citation>
    <scope>NUCLEOTIDE SEQUENCE [LARGE SCALE GENOMIC DNA]</scope>
    <source>
        <strain evidence="1 2">2789STDY5608849</strain>
    </source>
</reference>
<proteinExistence type="predicted"/>